<proteinExistence type="predicted"/>
<evidence type="ECO:0000313" key="6">
    <source>
        <dbReference type="EMBL" id="CAI9775272.1"/>
    </source>
</evidence>
<feature type="signal peptide" evidence="4">
    <location>
        <begin position="1"/>
        <end position="21"/>
    </location>
</feature>
<keyword evidence="7" id="KW-1185">Reference proteome</keyword>
<dbReference type="Pfam" id="PF13855">
    <property type="entry name" value="LRR_8"/>
    <property type="match status" value="1"/>
</dbReference>
<keyword evidence="2 4" id="KW-0732">Signal</keyword>
<organism evidence="6 7">
    <name type="scientific">Fraxinus pennsylvanica</name>
    <dbReference type="NCBI Taxonomy" id="56036"/>
    <lineage>
        <taxon>Eukaryota</taxon>
        <taxon>Viridiplantae</taxon>
        <taxon>Streptophyta</taxon>
        <taxon>Embryophyta</taxon>
        <taxon>Tracheophyta</taxon>
        <taxon>Spermatophyta</taxon>
        <taxon>Magnoliopsida</taxon>
        <taxon>eudicotyledons</taxon>
        <taxon>Gunneridae</taxon>
        <taxon>Pentapetalae</taxon>
        <taxon>asterids</taxon>
        <taxon>lamiids</taxon>
        <taxon>Lamiales</taxon>
        <taxon>Oleaceae</taxon>
        <taxon>Oleeae</taxon>
        <taxon>Fraxinus</taxon>
    </lineage>
</organism>
<gene>
    <name evidence="6" type="ORF">FPE_LOCUS22702</name>
</gene>
<dbReference type="InterPro" id="IPR001611">
    <property type="entry name" value="Leu-rich_rpt"/>
</dbReference>
<dbReference type="EMBL" id="OU503048">
    <property type="protein sequence ID" value="CAI9775272.1"/>
    <property type="molecule type" value="Genomic_DNA"/>
</dbReference>
<dbReference type="InterPro" id="IPR013210">
    <property type="entry name" value="LRR_N_plant-typ"/>
</dbReference>
<accession>A0AAD2E177</accession>
<sequence>MRSFLIFLAIAIAIAIATVESNSEVDALQVWKTKLTDPNNVLQSWDPTLNNSCTWFHVTCNSNNSVTRVDLGNAGLEGPLVPELGILANLQYLQVQRNKIGGEIPRALGNLTKLVSLGLDQNQLSGSIPETLGNLRLLRFLRLNSNNLTGRIPNSVIELIHFGNLLIMNVSDNHLAGTVHHTNKAGFVTTTIIQDAKA</sequence>
<dbReference type="Proteomes" id="UP000834106">
    <property type="component" value="Chromosome 13"/>
</dbReference>
<evidence type="ECO:0000256" key="4">
    <source>
        <dbReference type="SAM" id="SignalP"/>
    </source>
</evidence>
<dbReference type="Gene3D" id="3.80.10.10">
    <property type="entry name" value="Ribonuclease Inhibitor"/>
    <property type="match status" value="1"/>
</dbReference>
<dbReference type="InterPro" id="IPR032675">
    <property type="entry name" value="LRR_dom_sf"/>
</dbReference>
<feature type="chain" id="PRO_5042224540" description="Leucine-rich repeat-containing N-terminal plant-type domain-containing protein" evidence="4">
    <location>
        <begin position="22"/>
        <end position="198"/>
    </location>
</feature>
<dbReference type="Pfam" id="PF08263">
    <property type="entry name" value="LRRNT_2"/>
    <property type="match status" value="1"/>
</dbReference>
<keyword evidence="1" id="KW-0433">Leucine-rich repeat</keyword>
<protein>
    <recommendedName>
        <fullName evidence="5">Leucine-rich repeat-containing N-terminal plant-type domain-containing protein</fullName>
    </recommendedName>
</protein>
<reference evidence="6" key="1">
    <citation type="submission" date="2023-05" db="EMBL/GenBank/DDBJ databases">
        <authorList>
            <person name="Huff M."/>
        </authorList>
    </citation>
    <scope>NUCLEOTIDE SEQUENCE</scope>
</reference>
<evidence type="ECO:0000259" key="5">
    <source>
        <dbReference type="Pfam" id="PF08263"/>
    </source>
</evidence>
<feature type="domain" description="Leucine-rich repeat-containing N-terminal plant-type" evidence="5">
    <location>
        <begin position="21"/>
        <end position="61"/>
    </location>
</feature>
<evidence type="ECO:0000256" key="1">
    <source>
        <dbReference type="ARBA" id="ARBA00022614"/>
    </source>
</evidence>
<name>A0AAD2E177_9LAMI</name>
<dbReference type="AlphaFoldDB" id="A0AAD2E177"/>
<dbReference type="PANTHER" id="PTHR47988">
    <property type="entry name" value="SOMATIC EMBRYOGENESIS RECEPTOR KINASE 1"/>
    <property type="match status" value="1"/>
</dbReference>
<evidence type="ECO:0000313" key="7">
    <source>
        <dbReference type="Proteomes" id="UP000834106"/>
    </source>
</evidence>
<dbReference type="SUPFAM" id="SSF52058">
    <property type="entry name" value="L domain-like"/>
    <property type="match status" value="1"/>
</dbReference>
<evidence type="ECO:0000256" key="3">
    <source>
        <dbReference type="ARBA" id="ARBA00022737"/>
    </source>
</evidence>
<evidence type="ECO:0000256" key="2">
    <source>
        <dbReference type="ARBA" id="ARBA00022729"/>
    </source>
</evidence>
<keyword evidence="3" id="KW-0677">Repeat</keyword>
<dbReference type="FunFam" id="3.80.10.10:FF:000024">
    <property type="entry name" value="Somatic embryogenesis receptor kinase 1"/>
    <property type="match status" value="1"/>
</dbReference>